<feature type="binding site" evidence="8">
    <location>
        <begin position="336"/>
        <end position="339"/>
    </location>
    <ligand>
        <name>ATP</name>
        <dbReference type="ChEBI" id="CHEBI:30616"/>
    </ligand>
</feature>
<dbReference type="InterPro" id="IPR022961">
    <property type="entry name" value="Gly_tRNA_ligase_bac"/>
</dbReference>
<feature type="binding site" evidence="8">
    <location>
        <begin position="292"/>
        <end position="293"/>
    </location>
    <ligand>
        <name>ATP</name>
        <dbReference type="ChEBI" id="CHEBI:30616"/>
    </ligand>
</feature>
<evidence type="ECO:0000256" key="2">
    <source>
        <dbReference type="ARBA" id="ARBA00022490"/>
    </source>
</evidence>
<evidence type="ECO:0000259" key="9">
    <source>
        <dbReference type="PROSITE" id="PS50862"/>
    </source>
</evidence>
<reference evidence="10 11" key="1">
    <citation type="submission" date="2020-08" db="EMBL/GenBank/DDBJ databases">
        <authorList>
            <person name="Liu C."/>
            <person name="Sun Q."/>
        </authorList>
    </citation>
    <scope>NUCLEOTIDE SEQUENCE [LARGE SCALE GENOMIC DNA]</scope>
    <source>
        <strain evidence="10 11">NSJ-62</strain>
    </source>
</reference>
<dbReference type="EC" id="6.1.1.14" evidence="8"/>
<dbReference type="NCBIfam" id="TIGR00389">
    <property type="entry name" value="glyS_dimeric"/>
    <property type="match status" value="1"/>
</dbReference>
<dbReference type="GO" id="GO:0004081">
    <property type="term" value="F:bis(5'-nucleosyl)-tetraphosphatase (asymmetrical) activity"/>
    <property type="evidence" value="ECO:0007669"/>
    <property type="project" value="UniProtKB-ARBA"/>
</dbReference>
<dbReference type="GO" id="GO:0005829">
    <property type="term" value="C:cytosol"/>
    <property type="evidence" value="ECO:0007669"/>
    <property type="project" value="UniProtKB-ARBA"/>
</dbReference>
<evidence type="ECO:0000256" key="3">
    <source>
        <dbReference type="ARBA" id="ARBA00022598"/>
    </source>
</evidence>
<organism evidence="10 11">
    <name type="scientific">Oscillibacter hominis</name>
    <dbReference type="NCBI Taxonomy" id="2763056"/>
    <lineage>
        <taxon>Bacteria</taxon>
        <taxon>Bacillati</taxon>
        <taxon>Bacillota</taxon>
        <taxon>Clostridia</taxon>
        <taxon>Eubacteriales</taxon>
        <taxon>Oscillospiraceae</taxon>
        <taxon>Oscillibacter</taxon>
    </lineage>
</organism>
<evidence type="ECO:0000256" key="8">
    <source>
        <dbReference type="HAMAP-Rule" id="MF_00253"/>
    </source>
</evidence>
<protein>
    <recommendedName>
        <fullName evidence="8">Glycine--tRNA ligase</fullName>
        <ecNumber evidence="8">6.1.1.14</ecNumber>
    </recommendedName>
    <alternativeName>
        <fullName evidence="8">Glycyl-tRNA synthetase</fullName>
        <shortName evidence="8">GlyRS</shortName>
    </alternativeName>
</protein>
<accession>A0A7G9B3Q4</accession>
<feature type="domain" description="Aminoacyl-transfer RNA synthetases class-II family profile" evidence="9">
    <location>
        <begin position="156"/>
        <end position="356"/>
    </location>
</feature>
<dbReference type="HAMAP" id="MF_00253_B">
    <property type="entry name" value="Gly_tRNA_synth_B"/>
    <property type="match status" value="1"/>
</dbReference>
<keyword evidence="4 8" id="KW-0547">Nucleotide-binding</keyword>
<dbReference type="InterPro" id="IPR006195">
    <property type="entry name" value="aa-tRNA-synth_II"/>
</dbReference>
<dbReference type="InterPro" id="IPR002314">
    <property type="entry name" value="aa-tRNA-synt_IIb"/>
</dbReference>
<dbReference type="PROSITE" id="PS50862">
    <property type="entry name" value="AA_TRNA_LIGASE_II"/>
    <property type="match status" value="1"/>
</dbReference>
<evidence type="ECO:0000256" key="5">
    <source>
        <dbReference type="ARBA" id="ARBA00022840"/>
    </source>
</evidence>
<dbReference type="GO" id="GO:0016740">
    <property type="term" value="F:transferase activity"/>
    <property type="evidence" value="ECO:0007669"/>
    <property type="project" value="UniProtKB-ARBA"/>
</dbReference>
<dbReference type="InterPro" id="IPR033731">
    <property type="entry name" value="GlyRS-like_core"/>
</dbReference>
<dbReference type="GO" id="GO:0070062">
    <property type="term" value="C:extracellular exosome"/>
    <property type="evidence" value="ECO:0007669"/>
    <property type="project" value="UniProtKB-ARBA"/>
</dbReference>
<dbReference type="InterPro" id="IPR004154">
    <property type="entry name" value="Anticodon-bd"/>
</dbReference>
<comment type="function">
    <text evidence="8">Catalyzes the attachment of glycine to tRNA(Gly).</text>
</comment>
<evidence type="ECO:0000313" key="11">
    <source>
        <dbReference type="Proteomes" id="UP000515960"/>
    </source>
</evidence>
<evidence type="ECO:0000256" key="6">
    <source>
        <dbReference type="ARBA" id="ARBA00022917"/>
    </source>
</evidence>
<dbReference type="InterPro" id="IPR027031">
    <property type="entry name" value="Gly-tRNA_synthase/POLG2"/>
</dbReference>
<dbReference type="Gene3D" id="3.40.50.800">
    <property type="entry name" value="Anticodon-binding domain"/>
    <property type="match status" value="1"/>
</dbReference>
<gene>
    <name evidence="8" type="primary">glyQS</name>
    <name evidence="10" type="ORF">H8790_12205</name>
</gene>
<keyword evidence="7 8" id="KW-0030">Aminoacyl-tRNA synthetase</keyword>
<keyword evidence="6 8" id="KW-0648">Protein biosynthesis</keyword>
<feature type="binding site" evidence="8">
    <location>
        <position position="176"/>
    </location>
    <ligand>
        <name>substrate</name>
    </ligand>
</feature>
<keyword evidence="11" id="KW-1185">Reference proteome</keyword>
<evidence type="ECO:0000256" key="1">
    <source>
        <dbReference type="ARBA" id="ARBA00008226"/>
    </source>
</evidence>
<sequence>MNNDSKTMEKIVALCKSRGFVFPGSEIYGGLANSWDYGPLGVELKNNVKRAWWKKFVQENPYNVGLDSAILMNPEVWVASGHVATFNDPLIDCKACKMRHRADKLVEAYNAEQGIDDVNVEAMDGEALVSYIREKQIPCPGCGKSDFTDIRKFNLMFKTHQGVTEDTANEVYLRPETAQGIFVNFPAIARTTRRKLPFGVCQIGKSFRNEITPGNFIFRIREFEQMELEFFCKPDTDLEWFSYWRSYCHQWLKDLGVREENLRLRDHEKEELSFYSKATTDFEYKFPFGWGELWGVADRTNYDLKQHQEHSGQDLTYFDQEKNERYIPYVIEPSLGADRMTLAFLVEAYDEEVVDPEKNDSRVVMHFHPALAPFKAAVLPLSKKLGEKAQEIQRELSKYYMVDYDDTGSIGKRYRREDEIGTPYCITVDFQTVGDEKTPADHCVTVRDRDTMEQVRLPIDKLKAYLDEKLTY</sequence>
<comment type="subunit">
    <text evidence="8">Homodimer.</text>
</comment>
<dbReference type="CDD" id="cd00774">
    <property type="entry name" value="GlyRS-like_core"/>
    <property type="match status" value="1"/>
</dbReference>
<feature type="binding site" evidence="8">
    <location>
        <begin position="218"/>
        <end position="223"/>
    </location>
    <ligand>
        <name>ATP</name>
        <dbReference type="ChEBI" id="CHEBI:30616"/>
    </ligand>
</feature>
<dbReference type="EMBL" id="CP060490">
    <property type="protein sequence ID" value="QNL44185.1"/>
    <property type="molecule type" value="Genomic_DNA"/>
</dbReference>
<feature type="binding site" evidence="8">
    <location>
        <begin position="208"/>
        <end position="210"/>
    </location>
    <ligand>
        <name>ATP</name>
        <dbReference type="ChEBI" id="CHEBI:30616"/>
    </ligand>
</feature>
<proteinExistence type="inferred from homology"/>
<dbReference type="Pfam" id="PF00587">
    <property type="entry name" value="tRNA-synt_2b"/>
    <property type="match status" value="1"/>
</dbReference>
<comment type="subcellular location">
    <subcellularLocation>
        <location evidence="8">Cytoplasm</location>
    </subcellularLocation>
</comment>
<dbReference type="GO" id="GO:0006426">
    <property type="term" value="P:glycyl-tRNA aminoacylation"/>
    <property type="evidence" value="ECO:0007669"/>
    <property type="project" value="UniProtKB-UniRule"/>
</dbReference>
<dbReference type="PRINTS" id="PR01043">
    <property type="entry name" value="TRNASYNTHGLY"/>
</dbReference>
<dbReference type="GO" id="GO:0004820">
    <property type="term" value="F:glycine-tRNA ligase activity"/>
    <property type="evidence" value="ECO:0007669"/>
    <property type="project" value="UniProtKB-UniRule"/>
</dbReference>
<name>A0A7G9B3Q4_9FIRM</name>
<feature type="binding site" evidence="8">
    <location>
        <position position="101"/>
    </location>
    <ligand>
        <name>substrate</name>
    </ligand>
</feature>
<dbReference type="NCBIfam" id="NF003211">
    <property type="entry name" value="PRK04173.1"/>
    <property type="match status" value="1"/>
</dbReference>
<dbReference type="PANTHER" id="PTHR10745:SF8">
    <property type="entry name" value="DNA POLYMERASE SUBUNIT GAMMA-2, MITOCHONDRIAL"/>
    <property type="match status" value="1"/>
</dbReference>
<keyword evidence="2 8" id="KW-0963">Cytoplasm</keyword>
<dbReference type="Pfam" id="PF03129">
    <property type="entry name" value="HGTP_anticodon"/>
    <property type="match status" value="1"/>
</dbReference>
<dbReference type="PANTHER" id="PTHR10745">
    <property type="entry name" value="GLYCYL-TRNA SYNTHETASE/DNA POLYMERASE SUBUNIT GAMMA-2"/>
    <property type="match status" value="1"/>
</dbReference>
<dbReference type="GO" id="GO:1990742">
    <property type="term" value="C:microvesicle"/>
    <property type="evidence" value="ECO:0007669"/>
    <property type="project" value="UniProtKB-ARBA"/>
</dbReference>
<dbReference type="SUPFAM" id="SSF52954">
    <property type="entry name" value="Class II aaRS ABD-related"/>
    <property type="match status" value="1"/>
</dbReference>
<dbReference type="GO" id="GO:0005524">
    <property type="term" value="F:ATP binding"/>
    <property type="evidence" value="ECO:0007669"/>
    <property type="project" value="UniProtKB-UniRule"/>
</dbReference>
<dbReference type="SUPFAM" id="SSF55681">
    <property type="entry name" value="Class II aaRS and biotin synthetases"/>
    <property type="match status" value="1"/>
</dbReference>
<dbReference type="GO" id="GO:0015966">
    <property type="term" value="P:diadenosine tetraphosphate biosynthetic process"/>
    <property type="evidence" value="ECO:0007669"/>
    <property type="project" value="UniProtKB-ARBA"/>
</dbReference>
<comment type="similarity">
    <text evidence="1 8">Belongs to the class-II aminoacyl-tRNA synthetase family.</text>
</comment>
<dbReference type="InterPro" id="IPR045864">
    <property type="entry name" value="aa-tRNA-synth_II/BPL/LPL"/>
</dbReference>
<dbReference type="FunFam" id="3.40.50.800:FF:000002">
    <property type="entry name" value="Glycine--tRNA ligase"/>
    <property type="match status" value="1"/>
</dbReference>
<keyword evidence="5 8" id="KW-0067">ATP-binding</keyword>
<evidence type="ECO:0000256" key="4">
    <source>
        <dbReference type="ARBA" id="ARBA00022741"/>
    </source>
</evidence>
<evidence type="ECO:0000256" key="7">
    <source>
        <dbReference type="ARBA" id="ARBA00023146"/>
    </source>
</evidence>
<feature type="binding site" evidence="8">
    <location>
        <begin position="332"/>
        <end position="336"/>
    </location>
    <ligand>
        <name>substrate</name>
    </ligand>
</feature>
<dbReference type="InterPro" id="IPR002315">
    <property type="entry name" value="tRNA-synt_gly"/>
</dbReference>
<dbReference type="AlphaFoldDB" id="A0A7G9B3Q4"/>
<dbReference type="CDD" id="cd00858">
    <property type="entry name" value="GlyRS_anticodon"/>
    <property type="match status" value="1"/>
</dbReference>
<dbReference type="Proteomes" id="UP000515960">
    <property type="component" value="Chromosome"/>
</dbReference>
<keyword evidence="3 8" id="KW-0436">Ligase</keyword>
<dbReference type="GO" id="GO:0140096">
    <property type="term" value="F:catalytic activity, acting on a protein"/>
    <property type="evidence" value="ECO:0007669"/>
    <property type="project" value="UniProtKB-ARBA"/>
</dbReference>
<dbReference type="InterPro" id="IPR036621">
    <property type="entry name" value="Anticodon-bd_dom_sf"/>
</dbReference>
<feature type="binding site" evidence="8">
    <location>
        <begin position="223"/>
        <end position="227"/>
    </location>
    <ligand>
        <name>substrate</name>
    </ligand>
</feature>
<comment type="catalytic activity">
    <reaction evidence="8">
        <text>tRNA(Gly) + glycine + ATP = glycyl-tRNA(Gly) + AMP + diphosphate</text>
        <dbReference type="Rhea" id="RHEA:16013"/>
        <dbReference type="Rhea" id="RHEA-COMP:9664"/>
        <dbReference type="Rhea" id="RHEA-COMP:9683"/>
        <dbReference type="ChEBI" id="CHEBI:30616"/>
        <dbReference type="ChEBI" id="CHEBI:33019"/>
        <dbReference type="ChEBI" id="CHEBI:57305"/>
        <dbReference type="ChEBI" id="CHEBI:78442"/>
        <dbReference type="ChEBI" id="CHEBI:78522"/>
        <dbReference type="ChEBI" id="CHEBI:456215"/>
        <dbReference type="EC" id="6.1.1.14"/>
    </reaction>
</comment>
<dbReference type="KEGG" id="ohi:H8790_12205"/>
<dbReference type="Gene3D" id="3.30.930.10">
    <property type="entry name" value="Bira Bifunctional Protein, Domain 2"/>
    <property type="match status" value="1"/>
</dbReference>
<dbReference type="RefSeq" id="WP_187332786.1">
    <property type="nucleotide sequence ID" value="NZ_CP060490.1"/>
</dbReference>
<evidence type="ECO:0000313" key="10">
    <source>
        <dbReference type="EMBL" id="QNL44185.1"/>
    </source>
</evidence>